<dbReference type="EMBL" id="JADDUM010000019">
    <property type="protein sequence ID" value="MBE8589808.1"/>
    <property type="molecule type" value="Genomic_DNA"/>
</dbReference>
<comment type="caution">
    <text evidence="1">The sequence shown here is derived from an EMBL/GenBank/DDBJ whole genome shotgun (WGS) entry which is preliminary data.</text>
</comment>
<evidence type="ECO:0000313" key="1">
    <source>
        <dbReference type="EMBL" id="MBE8589808.1"/>
    </source>
</evidence>
<reference evidence="1 2" key="1">
    <citation type="submission" date="2020-10" db="EMBL/GenBank/DDBJ databases">
        <title>The draft genomes of Cyclamen pathogen Pseudomonas sp.</title>
        <authorList>
            <person name="Fujikawa T."/>
            <person name="Sawada H."/>
        </authorList>
    </citation>
    <scope>NUCLEOTIDE SEQUENCE [LARGE SCALE GENOMIC DNA]</scope>
    <source>
        <strain evidence="1 2">MAFF 301449</strain>
    </source>
</reference>
<evidence type="ECO:0000313" key="2">
    <source>
        <dbReference type="Proteomes" id="UP000613075"/>
    </source>
</evidence>
<dbReference type="Proteomes" id="UP000613075">
    <property type="component" value="Unassembled WGS sequence"/>
</dbReference>
<protein>
    <recommendedName>
        <fullName evidence="3">Site-specific integrase</fullName>
    </recommendedName>
</protein>
<dbReference type="RefSeq" id="WP_193861969.1">
    <property type="nucleotide sequence ID" value="NZ_JADDUM010000019.1"/>
</dbReference>
<proteinExistence type="predicted"/>
<keyword evidence="2" id="KW-1185">Reference proteome</keyword>
<name>A0ABR9SLM4_9PSED</name>
<gene>
    <name evidence="1" type="ORF">IQK56_02090</name>
</gene>
<organism evidence="1 2">
    <name type="scientific">Pseudomonas cyclaminis</name>
    <dbReference type="NCBI Taxonomy" id="2781239"/>
    <lineage>
        <taxon>Bacteria</taxon>
        <taxon>Pseudomonadati</taxon>
        <taxon>Pseudomonadota</taxon>
        <taxon>Gammaproteobacteria</taxon>
        <taxon>Pseudomonadales</taxon>
        <taxon>Pseudomonadaceae</taxon>
        <taxon>Pseudomonas</taxon>
    </lineage>
</organism>
<accession>A0ABR9SLM4</accession>
<evidence type="ECO:0008006" key="3">
    <source>
        <dbReference type="Google" id="ProtNLM"/>
    </source>
</evidence>
<sequence length="751" mass="85426">MSKININSFPENFSTLEQCQLLALLEEANSATKIYNGDYTAPWLISSIHAEIWQLRKGEETRYVDGTLKDHYEYKWSTKLYDGSNLVDPKNRKLLHDIQRLTFLVRELPGGPATLTTLKSFIWSLNFLVRWMFVHGNELDPCKHSLTQLKQQHFINLFNDLAKGGTAFALRYPERLLISLFPLALDRAPFQEELDEPLDLSIETCFLVSRWLTDKGYMVNKDRSVGKKVLSPSSVAQLIDVDADTVSGGPKWRAFLLQFQSSENFSITGSDLIISGSTCRREFPTQRTATKSEAKSQLISEKTLDKYLSDIKYIIALYRHLPKICPNPMTFNTKEIRQKIITLTSAAKHTPWIPLPIAMTYTNEALRWVHLYGEDLVSVFLEAYKTLYEHGLLVSAPAPGVENPSAAELAFFSKQFTKKREDIISSIPFPESISHLNIKGMGCYGSIKGKKAFEKLRKSPSLMDAITVLIGAITIIVTMTKPMRESEFRSLKNNCIQFVSGDGYWLRQDIRKKYINGVLLQNSRPIPAISARAIQLLQRLTNGIKKILGTSDPWFLDSLVTLPSFGVFEASVSIPSSTRLLQIFDAFCDYVAIAPDPQGRRWYLRVHEMRKSFLITFFWSFRYASLDASRWIAGHDDVSHIYAYIQANFPGEELPALEAEYASKILREYQELGTPTGTKNVDALYQAVCTHFSVRDVSWIDESILKDWLELQFETHEFEIMPHSIKCPDGGLNTEISFRVSPAKTKVDNHG</sequence>